<name>A0A1J5SZU9_9ZZZZ</name>
<dbReference type="AlphaFoldDB" id="A0A1J5SZU9"/>
<dbReference type="InterPro" id="IPR036188">
    <property type="entry name" value="FAD/NAD-bd_sf"/>
</dbReference>
<keyword evidence="4" id="KW-0274">FAD</keyword>
<dbReference type="InterPro" id="IPR051473">
    <property type="entry name" value="P2Ox-like"/>
</dbReference>
<evidence type="ECO:0000256" key="2">
    <source>
        <dbReference type="ARBA" id="ARBA00010790"/>
    </source>
</evidence>
<reference evidence="7" key="1">
    <citation type="submission" date="2016-10" db="EMBL/GenBank/DDBJ databases">
        <title>Sequence of Gallionella enrichment culture.</title>
        <authorList>
            <person name="Poehlein A."/>
            <person name="Muehling M."/>
            <person name="Daniel R."/>
        </authorList>
    </citation>
    <scope>NUCLEOTIDE SEQUENCE</scope>
</reference>
<evidence type="ECO:0000256" key="1">
    <source>
        <dbReference type="ARBA" id="ARBA00001974"/>
    </source>
</evidence>
<evidence type="ECO:0000259" key="6">
    <source>
        <dbReference type="Pfam" id="PF05199"/>
    </source>
</evidence>
<dbReference type="EMBL" id="MLJW01000039">
    <property type="protein sequence ID" value="OIR07132.1"/>
    <property type="molecule type" value="Genomic_DNA"/>
</dbReference>
<comment type="caution">
    <text evidence="7">The sequence shown here is derived from an EMBL/GenBank/DDBJ whole genome shotgun (WGS) entry which is preliminary data.</text>
</comment>
<comment type="similarity">
    <text evidence="2">Belongs to the GMC oxidoreductase family.</text>
</comment>
<dbReference type="InterPro" id="IPR007867">
    <property type="entry name" value="GMC_OxRtase_C"/>
</dbReference>
<sequence length="527" mass="58187">MLIDARKFANGQRLEADICLIGAGAAGIALARELIKGQERVLLLESGGFEFDPEIQALYEGETTGPRYMPLDAARLRYFGGSTNHFGGASRILDPIDFEARDWLPGSGWPISHQELAPFYTRAQDVFPICPYGFDVEPWLQGTGFPQIGTDSPRIATKIWQFNPVRFGTLYRDELLSAANVSVCLHATVLGFEAERSGSRVKTLNCATPGGPRFTVASKTFVLCCGGIENARVLLIAKEARALSFDRGDILGRYFMDHLVINNAAQFEPLRRGPTARDLYVPSGLNGHWFRGVLSVREEVAKAERLQSVALFIDQQERPTGRAALAEIWSSLARGSLPERPGDALGRVFGFVGDRVDQAYRAVFHSKSGIFNELHAFEPSSIFAFLEQAPNRDSRVSLSEARDSLGQRRAHLDWRLSRSDKRSLLRSLEIVGAELARLGVARIKINLSADLDQWPDDLTTYCHHMGTTRMDREERHGVVDEHCRVHGVDNLYLAGSSVFPSGGSAAPTLTIVALALRLADHLKREAA</sequence>
<dbReference type="SUPFAM" id="SSF51905">
    <property type="entry name" value="FAD/NAD(P)-binding domain"/>
    <property type="match status" value="1"/>
</dbReference>
<evidence type="ECO:0000256" key="4">
    <source>
        <dbReference type="ARBA" id="ARBA00022827"/>
    </source>
</evidence>
<dbReference type="PANTHER" id="PTHR42784">
    <property type="entry name" value="PYRANOSE 2-OXIDASE"/>
    <property type="match status" value="1"/>
</dbReference>
<protein>
    <submittedName>
        <fullName evidence="7">Fructose dehydrogenase large subunit</fullName>
        <ecNumber evidence="7">1.1.99.11</ecNumber>
    </submittedName>
</protein>
<evidence type="ECO:0000313" key="7">
    <source>
        <dbReference type="EMBL" id="OIR07132.1"/>
    </source>
</evidence>
<evidence type="ECO:0000256" key="3">
    <source>
        <dbReference type="ARBA" id="ARBA00022630"/>
    </source>
</evidence>
<evidence type="ECO:0000256" key="5">
    <source>
        <dbReference type="ARBA" id="ARBA00023002"/>
    </source>
</evidence>
<feature type="domain" description="Glucose-methanol-choline oxidoreductase C-terminal" evidence="6">
    <location>
        <begin position="390"/>
        <end position="515"/>
    </location>
</feature>
<proteinExistence type="inferred from homology"/>
<dbReference type="GO" id="GO:0016614">
    <property type="term" value="F:oxidoreductase activity, acting on CH-OH group of donors"/>
    <property type="evidence" value="ECO:0007669"/>
    <property type="project" value="InterPro"/>
</dbReference>
<comment type="cofactor">
    <cofactor evidence="1">
        <name>FAD</name>
        <dbReference type="ChEBI" id="CHEBI:57692"/>
    </cofactor>
</comment>
<keyword evidence="3" id="KW-0285">Flavoprotein</keyword>
<dbReference type="EC" id="1.1.99.11" evidence="7"/>
<organism evidence="7">
    <name type="scientific">mine drainage metagenome</name>
    <dbReference type="NCBI Taxonomy" id="410659"/>
    <lineage>
        <taxon>unclassified sequences</taxon>
        <taxon>metagenomes</taxon>
        <taxon>ecological metagenomes</taxon>
    </lineage>
</organism>
<dbReference type="Gene3D" id="3.50.50.60">
    <property type="entry name" value="FAD/NAD(P)-binding domain"/>
    <property type="match status" value="2"/>
</dbReference>
<dbReference type="Pfam" id="PF05199">
    <property type="entry name" value="GMC_oxred_C"/>
    <property type="match status" value="1"/>
</dbReference>
<dbReference type="PANTHER" id="PTHR42784:SF1">
    <property type="entry name" value="PYRANOSE 2-OXIDASE"/>
    <property type="match status" value="1"/>
</dbReference>
<keyword evidence="5 7" id="KW-0560">Oxidoreductase</keyword>
<gene>
    <name evidence="7" type="primary">fdhL_1</name>
    <name evidence="7" type="ORF">GALL_107210</name>
</gene>
<accession>A0A1J5SZU9</accession>